<evidence type="ECO:0000313" key="2">
    <source>
        <dbReference type="EMBL" id="MBB3168031.1"/>
    </source>
</evidence>
<feature type="signal peptide" evidence="1">
    <location>
        <begin position="1"/>
        <end position="17"/>
    </location>
</feature>
<comment type="caution">
    <text evidence="2">The sequence shown here is derived from an EMBL/GenBank/DDBJ whole genome shotgun (WGS) entry which is preliminary data.</text>
</comment>
<dbReference type="AlphaFoldDB" id="A0A839UMN9"/>
<accession>A0A839UMN9</accession>
<sequence>MNLLKCLSIGLVIASLAACSSNPNKSTTNTKLPDWVTMPNIEDGLAESACVPFSGQFTIDRDQATALARNNLVQQIEIKAASLTKTFAHKTDTKDGSNVGANFETSARQIAEATLRGTKAERADIFELNKQQQLCVLVTLRDQSLDIIADQIATQSGATLSSDDKRVIAEELKAKKGQQELQRAIDN</sequence>
<keyword evidence="1" id="KW-0732">Signal</keyword>
<evidence type="ECO:0000256" key="1">
    <source>
        <dbReference type="SAM" id="SignalP"/>
    </source>
</evidence>
<dbReference type="PROSITE" id="PS51257">
    <property type="entry name" value="PROKAR_LIPOPROTEIN"/>
    <property type="match status" value="1"/>
</dbReference>
<proteinExistence type="predicted"/>
<gene>
    <name evidence="2" type="ORF">FHS30_001215</name>
</gene>
<evidence type="ECO:0008006" key="4">
    <source>
        <dbReference type="Google" id="ProtNLM"/>
    </source>
</evidence>
<keyword evidence="3" id="KW-1185">Reference proteome</keyword>
<name>A0A839UMN9_9GAMM</name>
<dbReference type="EMBL" id="JACHXZ010000002">
    <property type="protein sequence ID" value="MBB3168031.1"/>
    <property type="molecule type" value="Genomic_DNA"/>
</dbReference>
<organism evidence="2 3">
    <name type="scientific">Simiduia aestuariiviva</name>
    <dbReference type="NCBI Taxonomy" id="1510459"/>
    <lineage>
        <taxon>Bacteria</taxon>
        <taxon>Pseudomonadati</taxon>
        <taxon>Pseudomonadota</taxon>
        <taxon>Gammaproteobacteria</taxon>
        <taxon>Cellvibrionales</taxon>
        <taxon>Cellvibrionaceae</taxon>
        <taxon>Simiduia</taxon>
    </lineage>
</organism>
<reference evidence="2 3" key="1">
    <citation type="submission" date="2020-08" db="EMBL/GenBank/DDBJ databases">
        <title>Genomic Encyclopedia of Type Strains, Phase III (KMG-III): the genomes of soil and plant-associated and newly described type strains.</title>
        <authorList>
            <person name="Whitman W."/>
        </authorList>
    </citation>
    <scope>NUCLEOTIDE SEQUENCE [LARGE SCALE GENOMIC DNA]</scope>
    <source>
        <strain evidence="2 3">CECT 8571</strain>
    </source>
</reference>
<evidence type="ECO:0000313" key="3">
    <source>
        <dbReference type="Proteomes" id="UP000559987"/>
    </source>
</evidence>
<feature type="chain" id="PRO_5032748297" description="LPP20 lipoprotein" evidence="1">
    <location>
        <begin position="18"/>
        <end position="187"/>
    </location>
</feature>
<dbReference type="Proteomes" id="UP000559987">
    <property type="component" value="Unassembled WGS sequence"/>
</dbReference>
<dbReference type="RefSeq" id="WP_183909397.1">
    <property type="nucleotide sequence ID" value="NZ_JACHXZ010000002.1"/>
</dbReference>
<protein>
    <recommendedName>
        <fullName evidence="4">LPP20 lipoprotein</fullName>
    </recommendedName>
</protein>